<gene>
    <name evidence="1" type="ORF">BEH_04620</name>
</gene>
<dbReference type="EMBL" id="CP011974">
    <property type="protein sequence ID" value="AKO91445.1"/>
    <property type="molecule type" value="Genomic_DNA"/>
</dbReference>
<dbReference type="AlphaFoldDB" id="A0A1X7EZ41"/>
<proteinExistence type="predicted"/>
<organism evidence="1 2">
    <name type="scientific">Priestia filamentosa</name>
    <dbReference type="NCBI Taxonomy" id="1402861"/>
    <lineage>
        <taxon>Bacteria</taxon>
        <taxon>Bacillati</taxon>
        <taxon>Bacillota</taxon>
        <taxon>Bacilli</taxon>
        <taxon>Bacillales</taxon>
        <taxon>Bacillaceae</taxon>
        <taxon>Priestia</taxon>
    </lineage>
</organism>
<dbReference type="OrthoDB" id="9815360at2"/>
<dbReference type="Proteomes" id="UP000036202">
    <property type="component" value="Chromosome"/>
</dbReference>
<accession>A0A1X7EZ41</accession>
<name>A0A1X7EZ41_9BACI</name>
<dbReference type="PIRSF" id="PIRSF010386">
    <property type="entry name" value="RocB"/>
    <property type="match status" value="1"/>
</dbReference>
<dbReference type="GO" id="GO:0016787">
    <property type="term" value="F:hydrolase activity"/>
    <property type="evidence" value="ECO:0007669"/>
    <property type="project" value="InterPro"/>
</dbReference>
<evidence type="ECO:0000313" key="1">
    <source>
        <dbReference type="EMBL" id="AKO91445.1"/>
    </source>
</evidence>
<dbReference type="GeneID" id="93702163"/>
<dbReference type="PATRIC" id="fig|135735.6.peg.896"/>
<dbReference type="KEGG" id="beo:BEH_04620"/>
<accession>A0A0H4KCW0</accession>
<dbReference type="Gene3D" id="3.40.630.10">
    <property type="entry name" value="Zn peptidases"/>
    <property type="match status" value="1"/>
</dbReference>
<dbReference type="InterPro" id="IPR002933">
    <property type="entry name" value="Peptidase_M20"/>
</dbReference>
<reference evidence="1 2" key="1">
    <citation type="journal article" date="2015" name="PLoS ONE">
        <title>Genome Sequence of Bacillus endophyticus and Analysis of Its Companion Mechanism in the Ketogulonigenium vulgare-Bacillus Strain Consortium.</title>
        <authorList>
            <person name="Jia N."/>
            <person name="Du J."/>
            <person name="Ding M.Z."/>
            <person name="Gao F."/>
            <person name="Yuan Y.J."/>
        </authorList>
    </citation>
    <scope>NUCLEOTIDE SEQUENCE [LARGE SCALE GENOMIC DNA]</scope>
    <source>
        <strain evidence="1 2">Hbe603</strain>
    </source>
</reference>
<dbReference type="InterPro" id="IPR012166">
    <property type="entry name" value="Uncharacterised_RocB"/>
</dbReference>
<evidence type="ECO:0000313" key="2">
    <source>
        <dbReference type="Proteomes" id="UP000036202"/>
    </source>
</evidence>
<sequence>MKGQTYFQTKQQLIDLLCELVSVPSITGSSAEGEMAKFIHRKFLQLPYFRKHPSYAQLHDTEDGRFIVTAFVKGQKTNKTVILVNHHDVVGVEGYGIWKDAAFNPIELTKRFYGQRELVPFEVRQDLDRGEWLFGRGIMDMKSGMVTQMSLIERASNGEFEGNLLFLSVPDEEVSSIGMRSAVPVLLDLAKQHSFQYSLVLNGEPMFSRYPGDTRDYLYVGSIGKVLPGFFCYGKESHVGEPFAGLNANLLVSELTRALELNTDYCEVIEGEVSPPPTILSQGDLKKEYSTQTPNRALSLYNFLVMKKPMDKFVSSLLESAQQAAREVEKHYNNRAFHYGMMQSSTPRSVNVHVFTYEKLYKYGVDTYGKEHVDSLIKKVQHETSSLDHREQTTAILNELALLCKELSPMIILFFAPPYYPAVCTDDHPLVKKLVQILTKTGVEKYGIVFHKQLYFGGISDLSYVGLDHALETFLPLVHNMPLWKKGYDIPFSDLEQFKVPVFNLGPRGRDAHQWTERLDVNYSFGPLMDLLQMTIKECFK</sequence>
<dbReference type="SUPFAM" id="SSF53187">
    <property type="entry name" value="Zn-dependent exopeptidases"/>
    <property type="match status" value="1"/>
</dbReference>
<dbReference type="InterPro" id="IPR050072">
    <property type="entry name" value="Peptidase_M20A"/>
</dbReference>
<dbReference type="PANTHER" id="PTHR43808:SF27">
    <property type="entry name" value="PROTEIN ROCB"/>
    <property type="match status" value="1"/>
</dbReference>
<keyword evidence="2" id="KW-1185">Reference proteome</keyword>
<reference evidence="2" key="2">
    <citation type="submission" date="2015-06" db="EMBL/GenBank/DDBJ databases">
        <title>Genome Sequence of Bacillus endophyticus and Analysis of its Companion Mechanism in the Ketogulonigenium vulgare-Bacillus strain Consortium.</title>
        <authorList>
            <person name="Jia N."/>
            <person name="Du J."/>
            <person name="Ding M.-Z."/>
            <person name="Gao F."/>
            <person name="Yuan Y.-J."/>
        </authorList>
    </citation>
    <scope>NUCLEOTIDE SEQUENCE [LARGE SCALE GENOMIC DNA]</scope>
    <source>
        <strain evidence="2">Hbe603</strain>
    </source>
</reference>
<dbReference type="RefSeq" id="WP_040058319.1">
    <property type="nucleotide sequence ID" value="NZ_CP011974.1"/>
</dbReference>
<dbReference type="PANTHER" id="PTHR43808">
    <property type="entry name" value="ACETYLORNITHINE DEACETYLASE"/>
    <property type="match status" value="1"/>
</dbReference>
<dbReference type="Pfam" id="PF01546">
    <property type="entry name" value="Peptidase_M20"/>
    <property type="match status" value="1"/>
</dbReference>
<protein>
    <submittedName>
        <fullName evidence="1">Uncharacterized protein</fullName>
    </submittedName>
</protein>